<proteinExistence type="predicted"/>
<protein>
    <submittedName>
        <fullName evidence="2">Uncharacterized protein</fullName>
    </submittedName>
</protein>
<dbReference type="EMBL" id="BDEQ01000001">
    <property type="protein sequence ID" value="GAT95690.1"/>
    <property type="molecule type" value="Genomic_DNA"/>
</dbReference>
<accession>A0A5K1UIW3</accession>
<sequence>MSTLNLVAPPYIPKKRQPKTSGGTNGSTNKSIGETRARTNVSTNLSQQSSTGASQRSSSTSTNPSHPQQNAQTLYKQLLYWEPKDANGSVLDEAYCIECIPSDFWQRLGDLNDTIKSFEKYFNTSLMN</sequence>
<gene>
    <name evidence="2" type="ORF">CL6EHI_025290</name>
</gene>
<feature type="compositionally biased region" description="Low complexity" evidence="1">
    <location>
        <begin position="46"/>
        <end position="69"/>
    </location>
</feature>
<dbReference type="Proteomes" id="UP000078387">
    <property type="component" value="Unassembled WGS sequence"/>
</dbReference>
<organism evidence="2 3">
    <name type="scientific">Entamoeba histolytica</name>
    <dbReference type="NCBI Taxonomy" id="5759"/>
    <lineage>
        <taxon>Eukaryota</taxon>
        <taxon>Amoebozoa</taxon>
        <taxon>Evosea</taxon>
        <taxon>Archamoebae</taxon>
        <taxon>Mastigamoebida</taxon>
        <taxon>Entamoebidae</taxon>
        <taxon>Entamoeba</taxon>
    </lineage>
</organism>
<dbReference type="VEuPathDB" id="AmoebaDB:EHI7A_009090"/>
<dbReference type="VEuPathDB" id="AmoebaDB:EHI5A_019650"/>
<evidence type="ECO:0000313" key="3">
    <source>
        <dbReference type="Proteomes" id="UP000078387"/>
    </source>
</evidence>
<reference evidence="2 3" key="1">
    <citation type="submission" date="2016-05" db="EMBL/GenBank/DDBJ databases">
        <title>First whole genome sequencing of Entamoeba histolytica HM1:IMSS-clone-6.</title>
        <authorList>
            <person name="Mukherjee Avik.K."/>
            <person name="Izumyama S."/>
            <person name="Nakada-Tsukui K."/>
            <person name="Nozaki T."/>
        </authorList>
    </citation>
    <scope>NUCLEOTIDE SEQUENCE [LARGE SCALE GENOMIC DNA]</scope>
    <source>
        <strain evidence="2 3">HM1:IMSS clone 6</strain>
    </source>
</reference>
<name>A0A5K1UIW3_ENTHI</name>
<feature type="compositionally biased region" description="Polar residues" evidence="1">
    <location>
        <begin position="19"/>
        <end position="45"/>
    </location>
</feature>
<comment type="caution">
    <text evidence="2">The sequence shown here is derived from an EMBL/GenBank/DDBJ whole genome shotgun (WGS) entry which is preliminary data.</text>
</comment>
<evidence type="ECO:0000256" key="1">
    <source>
        <dbReference type="SAM" id="MobiDB-lite"/>
    </source>
</evidence>
<feature type="region of interest" description="Disordered" evidence="1">
    <location>
        <begin position="1"/>
        <end position="71"/>
    </location>
</feature>
<dbReference type="VEuPathDB" id="AmoebaDB:EHI_025290"/>
<dbReference type="AlphaFoldDB" id="A0A5K1UIW3"/>
<dbReference type="OMA" id="NNSVGQP"/>
<dbReference type="VEuPathDB" id="AmoebaDB:KM1_021500"/>
<evidence type="ECO:0000313" key="2">
    <source>
        <dbReference type="EMBL" id="GAT95690.1"/>
    </source>
</evidence>
<dbReference type="VEuPathDB" id="AmoebaDB:EHI8A_005810"/>